<keyword evidence="5" id="KW-0238">DNA-binding</keyword>
<dbReference type="PROSITE" id="PS50884">
    <property type="entry name" value="ZF_DOF_2"/>
    <property type="match status" value="1"/>
</dbReference>
<dbReference type="GO" id="GO:0003700">
    <property type="term" value="F:DNA-binding transcription factor activity"/>
    <property type="evidence" value="ECO:0007669"/>
    <property type="project" value="InterPro"/>
</dbReference>
<keyword evidence="4" id="KW-0805">Transcription regulation</keyword>
<dbReference type="InterPro" id="IPR003851">
    <property type="entry name" value="Znf_Dof"/>
</dbReference>
<feature type="region of interest" description="Disordered" evidence="8">
    <location>
        <begin position="90"/>
        <end position="128"/>
    </location>
</feature>
<dbReference type="OMA" id="EGTGDMM"/>
<reference evidence="10" key="1">
    <citation type="journal article" date="2008" name="BMC Genomics">
        <title>A conifer genomics resource of 200,000 spruce (Picea spp.) ESTs and 6,464 high-quality, sequence-finished full-length cDNAs for Sitka spruce (Picea sitchensis).</title>
        <authorList>
            <person name="Ralph S.G."/>
            <person name="Chun H.J."/>
            <person name="Kolosova N."/>
            <person name="Cooper D."/>
            <person name="Oddy C."/>
            <person name="Ritland C.E."/>
            <person name="Kirkpatrick R."/>
            <person name="Moore R."/>
            <person name="Barber S."/>
            <person name="Holt R.A."/>
            <person name="Jones S.J."/>
            <person name="Marra M.A."/>
            <person name="Douglas C.J."/>
            <person name="Ritland K."/>
            <person name="Bohlmann J."/>
        </authorList>
    </citation>
    <scope>NUCLEOTIDE SEQUENCE</scope>
    <source>
        <tissue evidence="10">Bark</tissue>
    </source>
</reference>
<accession>A9NNI1</accession>
<dbReference type="PANTHER" id="PTHR31992">
    <property type="entry name" value="DOF ZINC FINGER PROTEIN DOF1.4-RELATED"/>
    <property type="match status" value="1"/>
</dbReference>
<sequence>MMKDQSGMMQEEMGVLEGTGDMMDSYPPRQLLDRRLKPQGDQEILKCPRCDSTNTKFCYYNNYSLTQPRHFCKTCRRYWTKGGSLRSVPVGGGCRKNSKRNNNSNNNGKRSNGEACSSTTGSDQLSPSLGGVSNDCKYYNGDGEELIGINYVNSLRQVDHEAAFAGCSINSGVYGIQANDHQSSQSFQPYHLPTALQSLQGSLIQAPNGFNQAANRGDLGLVQQQAAGAVSYDREAYHPYINMSLDHSDGHSRAPQQHKSNNIIENPPQGLVYEGGYWNGGVWPDLSAYGLSNINPNSM</sequence>
<dbReference type="PANTHER" id="PTHR31992:SF141">
    <property type="entry name" value="DOF ZINC FINGER PROTEIN DOF1.4"/>
    <property type="match status" value="1"/>
</dbReference>
<dbReference type="EMBL" id="EF082840">
    <property type="protein sequence ID" value="ABK22192.1"/>
    <property type="molecule type" value="mRNA"/>
</dbReference>
<dbReference type="GO" id="GO:0008270">
    <property type="term" value="F:zinc ion binding"/>
    <property type="evidence" value="ECO:0007669"/>
    <property type="project" value="UniProtKB-KW"/>
</dbReference>
<name>A9NNI1_PICSI</name>
<evidence type="ECO:0000313" key="10">
    <source>
        <dbReference type="EMBL" id="ABK22192.1"/>
    </source>
</evidence>
<dbReference type="AlphaFoldDB" id="A9NNI1"/>
<keyword evidence="1" id="KW-0479">Metal-binding</keyword>
<organism evidence="10">
    <name type="scientific">Picea sitchensis</name>
    <name type="common">Sitka spruce</name>
    <name type="synonym">Pinus sitchensis</name>
    <dbReference type="NCBI Taxonomy" id="3332"/>
    <lineage>
        <taxon>Eukaryota</taxon>
        <taxon>Viridiplantae</taxon>
        <taxon>Streptophyta</taxon>
        <taxon>Embryophyta</taxon>
        <taxon>Tracheophyta</taxon>
        <taxon>Spermatophyta</taxon>
        <taxon>Pinopsida</taxon>
        <taxon>Pinidae</taxon>
        <taxon>Conifers I</taxon>
        <taxon>Pinales</taxon>
        <taxon>Pinaceae</taxon>
        <taxon>Picea</taxon>
    </lineage>
</organism>
<feature type="domain" description="Dof-type" evidence="9">
    <location>
        <begin position="45"/>
        <end position="99"/>
    </location>
</feature>
<evidence type="ECO:0000256" key="1">
    <source>
        <dbReference type="ARBA" id="ARBA00022723"/>
    </source>
</evidence>
<dbReference type="InterPro" id="IPR045174">
    <property type="entry name" value="Dof"/>
</dbReference>
<evidence type="ECO:0000256" key="3">
    <source>
        <dbReference type="ARBA" id="ARBA00022833"/>
    </source>
</evidence>
<proteinExistence type="evidence at transcript level"/>
<evidence type="ECO:0000256" key="5">
    <source>
        <dbReference type="ARBA" id="ARBA00023125"/>
    </source>
</evidence>
<dbReference type="Pfam" id="PF02701">
    <property type="entry name" value="Zn_ribbon_Dof"/>
    <property type="match status" value="1"/>
</dbReference>
<dbReference type="PROSITE" id="PS01361">
    <property type="entry name" value="ZF_DOF_1"/>
    <property type="match status" value="1"/>
</dbReference>
<keyword evidence="7" id="KW-0539">Nucleus</keyword>
<keyword evidence="3" id="KW-0862">Zinc</keyword>
<evidence type="ECO:0000259" key="9">
    <source>
        <dbReference type="PROSITE" id="PS50884"/>
    </source>
</evidence>
<feature type="compositionally biased region" description="Low complexity" evidence="8">
    <location>
        <begin position="100"/>
        <end position="110"/>
    </location>
</feature>
<dbReference type="GO" id="GO:0003677">
    <property type="term" value="F:DNA binding"/>
    <property type="evidence" value="ECO:0007669"/>
    <property type="project" value="UniProtKB-KW"/>
</dbReference>
<evidence type="ECO:0000256" key="4">
    <source>
        <dbReference type="ARBA" id="ARBA00023015"/>
    </source>
</evidence>
<feature type="compositionally biased region" description="Polar residues" evidence="8">
    <location>
        <begin position="114"/>
        <end position="127"/>
    </location>
</feature>
<evidence type="ECO:0000256" key="6">
    <source>
        <dbReference type="ARBA" id="ARBA00023163"/>
    </source>
</evidence>
<protein>
    <recommendedName>
        <fullName evidence="9">Dof-type domain-containing protein</fullName>
    </recommendedName>
</protein>
<evidence type="ECO:0000256" key="8">
    <source>
        <dbReference type="SAM" id="MobiDB-lite"/>
    </source>
</evidence>
<keyword evidence="2" id="KW-0863">Zinc-finger</keyword>
<evidence type="ECO:0000256" key="7">
    <source>
        <dbReference type="ARBA" id="ARBA00023242"/>
    </source>
</evidence>
<keyword evidence="6" id="KW-0804">Transcription</keyword>
<evidence type="ECO:0000256" key="2">
    <source>
        <dbReference type="ARBA" id="ARBA00022771"/>
    </source>
</evidence>